<dbReference type="InterPro" id="IPR011856">
    <property type="entry name" value="tRNA_endonuc-like_dom_sf"/>
</dbReference>
<dbReference type="RefSeq" id="WP_013888891.1">
    <property type="nucleotide sequence ID" value="NZ_JASOXK010000001.1"/>
</dbReference>
<evidence type="ECO:0000256" key="2">
    <source>
        <dbReference type="ARBA" id="ARBA00022722"/>
    </source>
</evidence>
<dbReference type="GO" id="GO:0004518">
    <property type="term" value="F:nuclease activity"/>
    <property type="evidence" value="ECO:0007669"/>
    <property type="project" value="UniProtKB-KW"/>
</dbReference>
<accession>A0A2I1IPX0</accession>
<feature type="domain" description="VRR-NUC" evidence="4">
    <location>
        <begin position="1"/>
        <end position="80"/>
    </location>
</feature>
<dbReference type="Proteomes" id="UP000235122">
    <property type="component" value="Unassembled WGS sequence"/>
</dbReference>
<evidence type="ECO:0000256" key="3">
    <source>
        <dbReference type="ARBA" id="ARBA00022801"/>
    </source>
</evidence>
<gene>
    <name evidence="5" type="ORF">CYJ19_00840</name>
</gene>
<dbReference type="InterPro" id="IPR014883">
    <property type="entry name" value="VRR_NUC"/>
</dbReference>
<keyword evidence="6" id="KW-1185">Reference proteome</keyword>
<evidence type="ECO:0000313" key="5">
    <source>
        <dbReference type="EMBL" id="PKY73169.1"/>
    </source>
</evidence>
<proteinExistence type="predicted"/>
<dbReference type="STRING" id="33007.HMPREF3198_00797"/>
<protein>
    <submittedName>
        <fullName evidence="5">VRR-NUC domain-containing protein</fullName>
    </submittedName>
</protein>
<dbReference type="Gene3D" id="3.40.1350.10">
    <property type="match status" value="1"/>
</dbReference>
<evidence type="ECO:0000259" key="4">
    <source>
        <dbReference type="SMART" id="SM00990"/>
    </source>
</evidence>
<evidence type="ECO:0000256" key="1">
    <source>
        <dbReference type="ARBA" id="ARBA00001946"/>
    </source>
</evidence>
<dbReference type="AlphaFoldDB" id="A0A2I1IPX0"/>
<dbReference type="Pfam" id="PF08774">
    <property type="entry name" value="VRR_NUC"/>
    <property type="match status" value="1"/>
</dbReference>
<keyword evidence="2" id="KW-0540">Nuclease</keyword>
<keyword evidence="3" id="KW-0378">Hydrolase</keyword>
<dbReference type="GO" id="GO:0016788">
    <property type="term" value="F:hydrolase activity, acting on ester bonds"/>
    <property type="evidence" value="ECO:0007669"/>
    <property type="project" value="InterPro"/>
</dbReference>
<sequence length="92" mass="10162">MNEHAIEQHLKQAVEAIGGICWKFTSPGTAGVPDRICIHRGRVIFVELKAPGRLPRPIQRRRIQQLTDHGMDVVVVDSVEGTKEVADALRAA</sequence>
<comment type="caution">
    <text evidence="5">The sequence shown here is derived from an EMBL/GenBank/DDBJ whole genome shotgun (WGS) entry which is preliminary data.</text>
</comment>
<organism evidence="5 6">
    <name type="scientific">Winkia neuii</name>
    <dbReference type="NCBI Taxonomy" id="33007"/>
    <lineage>
        <taxon>Bacteria</taxon>
        <taxon>Bacillati</taxon>
        <taxon>Actinomycetota</taxon>
        <taxon>Actinomycetes</taxon>
        <taxon>Actinomycetales</taxon>
        <taxon>Actinomycetaceae</taxon>
        <taxon>Winkia</taxon>
    </lineage>
</organism>
<evidence type="ECO:0000313" key="6">
    <source>
        <dbReference type="Proteomes" id="UP000235122"/>
    </source>
</evidence>
<dbReference type="EMBL" id="PKKO01000001">
    <property type="protein sequence ID" value="PKY73169.1"/>
    <property type="molecule type" value="Genomic_DNA"/>
</dbReference>
<reference evidence="5 6" key="1">
    <citation type="submission" date="2017-12" db="EMBL/GenBank/DDBJ databases">
        <title>Phylogenetic diversity of female urinary microbiome.</title>
        <authorList>
            <person name="Thomas-White K."/>
            <person name="Wolfe A.J."/>
        </authorList>
    </citation>
    <scope>NUCLEOTIDE SEQUENCE [LARGE SCALE GENOMIC DNA]</scope>
    <source>
        <strain evidence="5 6">UMB0402</strain>
    </source>
</reference>
<dbReference type="SMART" id="SM00990">
    <property type="entry name" value="VRR_NUC"/>
    <property type="match status" value="1"/>
</dbReference>
<dbReference type="GO" id="GO:0003676">
    <property type="term" value="F:nucleic acid binding"/>
    <property type="evidence" value="ECO:0007669"/>
    <property type="project" value="InterPro"/>
</dbReference>
<comment type="cofactor">
    <cofactor evidence="1">
        <name>Mg(2+)</name>
        <dbReference type="ChEBI" id="CHEBI:18420"/>
    </cofactor>
</comment>
<name>A0A2I1IPX0_9ACTO</name>